<dbReference type="Proteomes" id="UP000214588">
    <property type="component" value="Unassembled WGS sequence"/>
</dbReference>
<dbReference type="Pfam" id="PF16661">
    <property type="entry name" value="Lactamase_B_6"/>
    <property type="match status" value="1"/>
</dbReference>
<dbReference type="OrthoDB" id="9803916at2"/>
<feature type="domain" description="Metallo-beta-lactamase" evidence="3">
    <location>
        <begin position="13"/>
        <end position="247"/>
    </location>
</feature>
<sequence length="538" mass="61387">MKVTFLGAAKTVTGSSFLIETEHSKLLVDCGLFQGGRAKERNAKSISFDSKEIDFVLLTHAHIDHSGLIPKLIKDGFRGEVHATEPTVDLCGIMLPDSGYIHEMEANWKNRKRMRSNKPKVEPLYTAEDAYNSFGHFREQKYEQLVTLTPEIAFKFHDAGHILGSSILELWITEDGKQNKLVFSGDLGKPNQPIIKDPSIVEEADYLFLESTYGTRIHEDETTRSEKLAQVINETMKAEGNLIIPSFAVGRTQDLLYTINKLITEDKLESIPDVYIDSPLAISATEIFRRHPSMYDLKTRKFILDGESPFDSPYVTYTRTAEASKELNERQKGAVIISASGMCEAGRIKHHLKHNLWRSESTVLFVGFQAQGTLGRRILDGEKDVRIFGEEIAVKCRIESLDGFSAHADRDQLIDWVNKFVDKPDKIFLVHGEESVIKEFSKTVYDNTGIETYIPELGETVYVTKTVESIPKDNKTTVKERIKSLLEQWELESSLIQERLLALYDICESEVSEKELQNIEKQMRTLRKKLRQYRNREE</sequence>
<feature type="coiled-coil region" evidence="2">
    <location>
        <begin position="509"/>
        <end position="536"/>
    </location>
</feature>
<dbReference type="InterPro" id="IPR022712">
    <property type="entry name" value="Beta_Casp"/>
</dbReference>
<dbReference type="GO" id="GO:0004521">
    <property type="term" value="F:RNA endonuclease activity"/>
    <property type="evidence" value="ECO:0007669"/>
    <property type="project" value="TreeGrafter"/>
</dbReference>
<evidence type="ECO:0000259" key="3">
    <source>
        <dbReference type="SMART" id="SM00849"/>
    </source>
</evidence>
<evidence type="ECO:0000313" key="6">
    <source>
        <dbReference type="Proteomes" id="UP000214588"/>
    </source>
</evidence>
<protein>
    <submittedName>
        <fullName evidence="5">MBL fold hydrolase</fullName>
    </submittedName>
</protein>
<gene>
    <name evidence="5" type="ORF">CDO51_00490</name>
</gene>
<dbReference type="InterPro" id="IPR001279">
    <property type="entry name" value="Metallo-B-lactamas"/>
</dbReference>
<dbReference type="Pfam" id="PF10996">
    <property type="entry name" value="Beta-Casp"/>
    <property type="match status" value="1"/>
</dbReference>
<keyword evidence="6" id="KW-1185">Reference proteome</keyword>
<dbReference type="InterPro" id="IPR036866">
    <property type="entry name" value="RibonucZ/Hydroxyglut_hydro"/>
</dbReference>
<reference evidence="5 6" key="1">
    <citation type="submission" date="2017-06" db="EMBL/GenBank/DDBJ databases">
        <title>Draft Genome Sequence of Natranaerobius trueperi halophilic, alkalithermophilic bacteria from soda lakes.</title>
        <authorList>
            <person name="Zhao B."/>
        </authorList>
    </citation>
    <scope>NUCLEOTIDE SEQUENCE [LARGE SCALE GENOMIC DNA]</scope>
    <source>
        <strain evidence="5 6">DSM 18760</strain>
    </source>
</reference>
<dbReference type="SUPFAM" id="SSF56281">
    <property type="entry name" value="Metallo-hydrolase/oxidoreductase"/>
    <property type="match status" value="1"/>
</dbReference>
<dbReference type="SMART" id="SM00849">
    <property type="entry name" value="Lactamase_B"/>
    <property type="match status" value="1"/>
</dbReference>
<feature type="domain" description="Beta-Casp" evidence="4">
    <location>
        <begin position="252"/>
        <end position="378"/>
    </location>
</feature>
<dbReference type="PANTHER" id="PTHR11203">
    <property type="entry name" value="CLEAVAGE AND POLYADENYLATION SPECIFICITY FACTOR FAMILY MEMBER"/>
    <property type="match status" value="1"/>
</dbReference>
<keyword evidence="2" id="KW-0175">Coiled coil</keyword>
<dbReference type="EMBL" id="NIQC01000001">
    <property type="protein sequence ID" value="OWZ84917.1"/>
    <property type="molecule type" value="Genomic_DNA"/>
</dbReference>
<organism evidence="5 6">
    <name type="scientific">Natranaerobius trueperi</name>
    <dbReference type="NCBI Taxonomy" id="759412"/>
    <lineage>
        <taxon>Bacteria</taxon>
        <taxon>Bacillati</taxon>
        <taxon>Bacillota</taxon>
        <taxon>Clostridia</taxon>
        <taxon>Natranaerobiales</taxon>
        <taxon>Natranaerobiaceae</taxon>
        <taxon>Natranaerobius</taxon>
    </lineage>
</organism>
<evidence type="ECO:0000259" key="4">
    <source>
        <dbReference type="SMART" id="SM01027"/>
    </source>
</evidence>
<dbReference type="RefSeq" id="WP_089022341.1">
    <property type="nucleotide sequence ID" value="NZ_NIQC01000001.1"/>
</dbReference>
<dbReference type="GO" id="GO:0016787">
    <property type="term" value="F:hydrolase activity"/>
    <property type="evidence" value="ECO:0007669"/>
    <property type="project" value="UniProtKB-KW"/>
</dbReference>
<accession>A0A226C3B9</accession>
<dbReference type="Gene3D" id="3.60.15.10">
    <property type="entry name" value="Ribonuclease Z/Hydroxyacylglutathione hydrolase-like"/>
    <property type="match status" value="1"/>
</dbReference>
<dbReference type="Pfam" id="PF07521">
    <property type="entry name" value="RMMBL"/>
    <property type="match status" value="1"/>
</dbReference>
<dbReference type="InterPro" id="IPR050698">
    <property type="entry name" value="MBL"/>
</dbReference>
<keyword evidence="1 5" id="KW-0378">Hydrolase</keyword>
<dbReference type="InterPro" id="IPR011108">
    <property type="entry name" value="RMMBL"/>
</dbReference>
<comment type="caution">
    <text evidence="5">The sequence shown here is derived from an EMBL/GenBank/DDBJ whole genome shotgun (WGS) entry which is preliminary data.</text>
</comment>
<dbReference type="AlphaFoldDB" id="A0A226C3B9"/>
<dbReference type="PANTHER" id="PTHR11203:SF37">
    <property type="entry name" value="INTEGRATOR COMPLEX SUBUNIT 11"/>
    <property type="match status" value="1"/>
</dbReference>
<evidence type="ECO:0000313" key="5">
    <source>
        <dbReference type="EMBL" id="OWZ84917.1"/>
    </source>
</evidence>
<proteinExistence type="predicted"/>
<name>A0A226C3B9_9FIRM</name>
<dbReference type="Gene3D" id="3.40.50.10890">
    <property type="match status" value="1"/>
</dbReference>
<evidence type="ECO:0000256" key="1">
    <source>
        <dbReference type="ARBA" id="ARBA00022801"/>
    </source>
</evidence>
<dbReference type="CDD" id="cd16295">
    <property type="entry name" value="TTHA0252-CPSF-like_MBL-fold"/>
    <property type="match status" value="1"/>
</dbReference>
<evidence type="ECO:0000256" key="2">
    <source>
        <dbReference type="SAM" id="Coils"/>
    </source>
</evidence>
<dbReference type="SMART" id="SM01027">
    <property type="entry name" value="Beta-Casp"/>
    <property type="match status" value="1"/>
</dbReference>